<name>A0A5E4PWA2_9NEOP</name>
<organism evidence="1 2">
    <name type="scientific">Leptidea sinapis</name>
    <dbReference type="NCBI Taxonomy" id="189913"/>
    <lineage>
        <taxon>Eukaryota</taxon>
        <taxon>Metazoa</taxon>
        <taxon>Ecdysozoa</taxon>
        <taxon>Arthropoda</taxon>
        <taxon>Hexapoda</taxon>
        <taxon>Insecta</taxon>
        <taxon>Pterygota</taxon>
        <taxon>Neoptera</taxon>
        <taxon>Endopterygota</taxon>
        <taxon>Lepidoptera</taxon>
        <taxon>Glossata</taxon>
        <taxon>Ditrysia</taxon>
        <taxon>Papilionoidea</taxon>
        <taxon>Pieridae</taxon>
        <taxon>Dismorphiinae</taxon>
        <taxon>Leptidea</taxon>
    </lineage>
</organism>
<keyword evidence="2" id="KW-1185">Reference proteome</keyword>
<dbReference type="AlphaFoldDB" id="A0A5E4PWA2"/>
<dbReference type="EMBL" id="FZQP02000471">
    <property type="protein sequence ID" value="VVC89199.1"/>
    <property type="molecule type" value="Genomic_DNA"/>
</dbReference>
<sequence length="73" mass="7889">MVMLQTSIVTLCTSIKRNNTFTTHKLGSWVFAVLAVAVSQVAPTCRLSAAPEWITARSRLPDRTSTTAVAHSS</sequence>
<proteinExistence type="predicted"/>
<dbReference type="Proteomes" id="UP000324832">
    <property type="component" value="Unassembled WGS sequence"/>
</dbReference>
<evidence type="ECO:0000313" key="2">
    <source>
        <dbReference type="Proteomes" id="UP000324832"/>
    </source>
</evidence>
<reference evidence="1 2" key="1">
    <citation type="submission" date="2017-07" db="EMBL/GenBank/DDBJ databases">
        <authorList>
            <person name="Talla V."/>
            <person name="Backstrom N."/>
        </authorList>
    </citation>
    <scope>NUCLEOTIDE SEQUENCE [LARGE SCALE GENOMIC DNA]</scope>
</reference>
<accession>A0A5E4PWA2</accession>
<protein>
    <submittedName>
        <fullName evidence="1">Uncharacterized protein</fullName>
    </submittedName>
</protein>
<evidence type="ECO:0000313" key="1">
    <source>
        <dbReference type="EMBL" id="VVC89199.1"/>
    </source>
</evidence>
<gene>
    <name evidence="1" type="ORF">LSINAPIS_LOCUS2382</name>
</gene>